<name>A0A2N5XYL4_9GAMM</name>
<keyword evidence="1" id="KW-0812">Transmembrane</keyword>
<accession>A0A2N5XYL4</accession>
<keyword evidence="1" id="KW-0472">Membrane</keyword>
<gene>
    <name evidence="2" type="ORF">CWI75_16460</name>
</gene>
<evidence type="ECO:0000256" key="1">
    <source>
        <dbReference type="SAM" id="Phobius"/>
    </source>
</evidence>
<dbReference type="Proteomes" id="UP000234845">
    <property type="component" value="Unassembled WGS sequence"/>
</dbReference>
<proteinExistence type="predicted"/>
<organism evidence="2 3">
    <name type="scientific">Kineobactrum sediminis</name>
    <dbReference type="NCBI Taxonomy" id="1905677"/>
    <lineage>
        <taxon>Bacteria</taxon>
        <taxon>Pseudomonadati</taxon>
        <taxon>Pseudomonadota</taxon>
        <taxon>Gammaproteobacteria</taxon>
        <taxon>Cellvibrionales</taxon>
        <taxon>Halieaceae</taxon>
        <taxon>Kineobactrum</taxon>
    </lineage>
</organism>
<keyword evidence="1" id="KW-1133">Transmembrane helix</keyword>
<comment type="caution">
    <text evidence="2">The sequence shown here is derived from an EMBL/GenBank/DDBJ whole genome shotgun (WGS) entry which is preliminary data.</text>
</comment>
<sequence length="66" mass="6424">MKNHINQGLIAVTALGISQLSMAGSVPLGGPVLGVGLPAGIGGLAAIGGVAVIIGAQLIKRKNLKK</sequence>
<dbReference type="AlphaFoldDB" id="A0A2N5XYL4"/>
<dbReference type="EMBL" id="PKLZ01000015">
    <property type="protein sequence ID" value="PLW81226.1"/>
    <property type="molecule type" value="Genomic_DNA"/>
</dbReference>
<evidence type="ECO:0000313" key="3">
    <source>
        <dbReference type="Proteomes" id="UP000234845"/>
    </source>
</evidence>
<feature type="transmembrane region" description="Helical" evidence="1">
    <location>
        <begin position="39"/>
        <end position="59"/>
    </location>
</feature>
<dbReference type="RefSeq" id="WP_101522624.1">
    <property type="nucleotide sequence ID" value="NZ_PKLZ01000015.1"/>
</dbReference>
<protein>
    <submittedName>
        <fullName evidence="2">Uncharacterized protein</fullName>
    </submittedName>
</protein>
<keyword evidence="3" id="KW-1185">Reference proteome</keyword>
<evidence type="ECO:0000313" key="2">
    <source>
        <dbReference type="EMBL" id="PLW81226.1"/>
    </source>
</evidence>
<reference evidence="3" key="1">
    <citation type="submission" date="2017-11" db="EMBL/GenBank/DDBJ databases">
        <title>The draft genome sequence of Chromatocurvus sp. F02.</title>
        <authorList>
            <person name="Du Z.-J."/>
            <person name="Chang Y.-Q."/>
        </authorList>
    </citation>
    <scope>NUCLEOTIDE SEQUENCE [LARGE SCALE GENOMIC DNA]</scope>
    <source>
        <strain evidence="3">F02</strain>
    </source>
</reference>